<dbReference type="OrthoDB" id="276323at2759"/>
<dbReference type="Pfam" id="PF05794">
    <property type="entry name" value="Tcp11"/>
    <property type="match status" value="1"/>
</dbReference>
<feature type="region of interest" description="Disordered" evidence="2">
    <location>
        <begin position="784"/>
        <end position="809"/>
    </location>
</feature>
<comment type="similarity">
    <text evidence="1">Belongs to the TCP11 family.</text>
</comment>
<reference evidence="4" key="1">
    <citation type="submission" date="2022-12" db="EMBL/GenBank/DDBJ databases">
        <authorList>
            <person name="Petersen C."/>
        </authorList>
    </citation>
    <scope>NUCLEOTIDE SEQUENCE</scope>
    <source>
        <strain evidence="4">IBT 17660</strain>
    </source>
</reference>
<accession>A0A9W9X3W6</accession>
<dbReference type="GO" id="GO:0010737">
    <property type="term" value="P:protein kinase A signaling"/>
    <property type="evidence" value="ECO:0007669"/>
    <property type="project" value="TreeGrafter"/>
</dbReference>
<organism evidence="4 5">
    <name type="scientific">Penicillium desertorum</name>
    <dbReference type="NCBI Taxonomy" id="1303715"/>
    <lineage>
        <taxon>Eukaryota</taxon>
        <taxon>Fungi</taxon>
        <taxon>Dikarya</taxon>
        <taxon>Ascomycota</taxon>
        <taxon>Pezizomycotina</taxon>
        <taxon>Eurotiomycetes</taxon>
        <taxon>Eurotiomycetidae</taxon>
        <taxon>Eurotiales</taxon>
        <taxon>Aspergillaceae</taxon>
        <taxon>Penicillium</taxon>
    </lineage>
</organism>
<feature type="region of interest" description="Disordered" evidence="2">
    <location>
        <begin position="579"/>
        <end position="602"/>
    </location>
</feature>
<feature type="compositionally biased region" description="Basic and acidic residues" evidence="2">
    <location>
        <begin position="1"/>
        <end position="13"/>
    </location>
</feature>
<dbReference type="InterPro" id="IPR015242">
    <property type="entry name" value="Ydc2_cat"/>
</dbReference>
<dbReference type="SUPFAM" id="SSF53098">
    <property type="entry name" value="Ribonuclease H-like"/>
    <property type="match status" value="1"/>
</dbReference>
<dbReference type="PANTHER" id="PTHR12832:SF11">
    <property type="entry name" value="LD23868P"/>
    <property type="match status" value="1"/>
</dbReference>
<evidence type="ECO:0000313" key="4">
    <source>
        <dbReference type="EMBL" id="KAJ5483423.1"/>
    </source>
</evidence>
<feature type="region of interest" description="Disordered" evidence="2">
    <location>
        <begin position="1"/>
        <end position="95"/>
    </location>
</feature>
<protein>
    <recommendedName>
        <fullName evidence="3">SAP domain-containing protein</fullName>
    </recommendedName>
</protein>
<feature type="region of interest" description="Disordered" evidence="2">
    <location>
        <begin position="467"/>
        <end position="486"/>
    </location>
</feature>
<evidence type="ECO:0000313" key="5">
    <source>
        <dbReference type="Proteomes" id="UP001147760"/>
    </source>
</evidence>
<dbReference type="PANTHER" id="PTHR12832">
    <property type="entry name" value="TESTIS-SPECIFIC PROTEIN PBS13 T-COMPLEX 11"/>
    <property type="match status" value="1"/>
</dbReference>
<dbReference type="Pfam" id="PF09159">
    <property type="entry name" value="Ydc2-catalyt"/>
    <property type="match status" value="1"/>
</dbReference>
<sequence>MDLQGTKEARTQEEGAEGPLEAYGAGGGRSKEYHKNEGRDSHNHDDRSSIHPLRRRQQPFAYPHGARQSAPPVPAAVTRLREPSPSPEAISIPQELGLGSRDLRLLRKARRSPPVTKKTLSELDLPCIMSNINLRMDANFDRDLHFKPDLDGEKGQRKRKEAADYWDSLAAEISIYSYHAATADATEEVESSDGTRRTFDPRLPALFETLQDVIKTLVPERDHPTIMQNLEVPLLMQQIRKGVLDMLTLAKWLAKLLKTHCAPMRDEWADSMVEQIEKGSQSQDPREIVNGLRTLFSILEAMKLDVANHQIRAFRVLLIEDTVPFLQEYFQGKMNRGGFQVETARHWYLSVREQARRDDANAEAQKTTPTPETEDTLKPLEALFRGISAQLLQFSPPADFPETFLFDSERLWQLRSTVQNLINLDIAWYIFESYVNKHKRYLSTPEETYSTFRSRVWSLMEDGMDLENRVAGNPDNNDDDPDNRGGKRWTQNMRCIALEIARFACAALQLEPVVADEVIVPIEEALEWHLSNESDLFVFFQNSMRSKILATTLAAARRFLPLSPLAICESQRAPLSAALGPAAPQTGTAGASGSVSTSSPVLTPQQSDIERIGMRLAHIGVLHWRVWAPLFATVAANVNGPCTDQQSTFILGIPISPFQSPCIQPKIAVTGLPHSQNGNPVFTVLVIVLVPGSPDPAPNATLGKQTQTNPPMRLTAALYSPTHPWLACLRSAQLQRIARATGIQSSGTKGVLIERIAAELTLHSRSQAQLQLQLSAAADGVAESITSSPNANPSTSASGTTSLSQDRRVDLRVSTKTRSAKTNAKIGTESNLAFAHLRVPRSGIPGVGIDAVSPQLPELTAWHRLAVSDISSLNLIPGDNTSIIKPTEPISASGNATESSQANIPIETEKVLPVKIAKSSKEKDSFSPDLYAANAYTLISSLIAAYRPTHVLIERQRFRSGGGSAVLEWTLRVGLLEGMLYAVLHTLRQERGGEVADLVVRGVEPKRVVRYWLEERSGISDSGKGDVRKSEVGEKVKEKRLNAREVKKAKIDLVGRWLSAAMQGTSSCPETGGGIKKLELGIAADDKILLAGKSECPALHGVAGAYLRKWQGQTQTSKNGKGKGSRALKSGSLPPLPVSPQSDMVDEVAAVDPGKLDDLADCLLQGVTWVEWQIMRDRIVREGVEALDSIP</sequence>
<feature type="domain" description="SAP" evidence="3">
    <location>
        <begin position="726"/>
        <end position="760"/>
    </location>
</feature>
<gene>
    <name evidence="4" type="ORF">N7530_002669</name>
</gene>
<feature type="region of interest" description="Disordered" evidence="2">
    <location>
        <begin position="1113"/>
        <end position="1141"/>
    </location>
</feature>
<feature type="compositionally biased region" description="Low complexity" evidence="2">
    <location>
        <begin position="579"/>
        <end position="599"/>
    </location>
</feature>
<feature type="compositionally biased region" description="Low complexity" evidence="2">
    <location>
        <begin position="786"/>
        <end position="798"/>
    </location>
</feature>
<dbReference type="Proteomes" id="UP001147760">
    <property type="component" value="Unassembled WGS sequence"/>
</dbReference>
<comment type="caution">
    <text evidence="4">The sequence shown here is derived from an EMBL/GenBank/DDBJ whole genome shotgun (WGS) entry which is preliminary data.</text>
</comment>
<evidence type="ECO:0000259" key="3">
    <source>
        <dbReference type="PROSITE" id="PS50800"/>
    </source>
</evidence>
<dbReference type="CDD" id="cd16963">
    <property type="entry name" value="CCE1"/>
    <property type="match status" value="1"/>
</dbReference>
<evidence type="ECO:0000256" key="1">
    <source>
        <dbReference type="ARBA" id="ARBA00010954"/>
    </source>
</evidence>
<dbReference type="InterPro" id="IPR003034">
    <property type="entry name" value="SAP_dom"/>
</dbReference>
<name>A0A9W9X3W6_9EURO</name>
<dbReference type="InterPro" id="IPR012337">
    <property type="entry name" value="RNaseH-like_sf"/>
</dbReference>
<dbReference type="PROSITE" id="PS50800">
    <property type="entry name" value="SAP"/>
    <property type="match status" value="1"/>
</dbReference>
<evidence type="ECO:0000256" key="2">
    <source>
        <dbReference type="SAM" id="MobiDB-lite"/>
    </source>
</evidence>
<reference evidence="4" key="2">
    <citation type="journal article" date="2023" name="IMA Fungus">
        <title>Comparative genomic study of the Penicillium genus elucidates a diverse pangenome and 15 lateral gene transfer events.</title>
        <authorList>
            <person name="Petersen C."/>
            <person name="Sorensen T."/>
            <person name="Nielsen M.R."/>
            <person name="Sondergaard T.E."/>
            <person name="Sorensen J.L."/>
            <person name="Fitzpatrick D.A."/>
            <person name="Frisvad J.C."/>
            <person name="Nielsen K.L."/>
        </authorList>
    </citation>
    <scope>NUCLEOTIDE SEQUENCE</scope>
    <source>
        <strain evidence="4">IBT 17660</strain>
    </source>
</reference>
<dbReference type="GO" id="GO:0005737">
    <property type="term" value="C:cytoplasm"/>
    <property type="evidence" value="ECO:0007669"/>
    <property type="project" value="UniProtKB-ARBA"/>
</dbReference>
<dbReference type="Gene3D" id="3.30.420.10">
    <property type="entry name" value="Ribonuclease H-like superfamily/Ribonuclease H"/>
    <property type="match status" value="1"/>
</dbReference>
<dbReference type="AlphaFoldDB" id="A0A9W9X3W6"/>
<keyword evidence="5" id="KW-1185">Reference proteome</keyword>
<dbReference type="EMBL" id="JAPWDO010000002">
    <property type="protein sequence ID" value="KAJ5483423.1"/>
    <property type="molecule type" value="Genomic_DNA"/>
</dbReference>
<dbReference type="InterPro" id="IPR036397">
    <property type="entry name" value="RNaseH_sf"/>
</dbReference>
<dbReference type="InterPro" id="IPR008862">
    <property type="entry name" value="Tcp11"/>
</dbReference>
<proteinExistence type="inferred from homology"/>
<dbReference type="GO" id="GO:0003676">
    <property type="term" value="F:nucleic acid binding"/>
    <property type="evidence" value="ECO:0007669"/>
    <property type="project" value="InterPro"/>
</dbReference>
<feature type="compositionally biased region" description="Basic and acidic residues" evidence="2">
    <location>
        <begin position="29"/>
        <end position="49"/>
    </location>
</feature>